<organism evidence="1 2">
    <name type="scientific">Enterobacter asburiae</name>
    <dbReference type="NCBI Taxonomy" id="61645"/>
    <lineage>
        <taxon>Bacteria</taxon>
        <taxon>Pseudomonadati</taxon>
        <taxon>Pseudomonadota</taxon>
        <taxon>Gammaproteobacteria</taxon>
        <taxon>Enterobacterales</taxon>
        <taxon>Enterobacteriaceae</taxon>
        <taxon>Enterobacter</taxon>
        <taxon>Enterobacter cloacae complex</taxon>
    </lineage>
</organism>
<name>A0AAW7ZX42_ENTAS</name>
<comment type="caution">
    <text evidence="1">The sequence shown here is derived from an EMBL/GenBank/DDBJ whole genome shotgun (WGS) entry which is preliminary data.</text>
</comment>
<dbReference type="RefSeq" id="WP_045889119.1">
    <property type="nucleotide sequence ID" value="NZ_CP083834.1"/>
</dbReference>
<protein>
    <submittedName>
        <fullName evidence="1">Uncharacterized protein</fullName>
    </submittedName>
</protein>
<dbReference type="Proteomes" id="UP001176432">
    <property type="component" value="Unassembled WGS sequence"/>
</dbReference>
<dbReference type="AlphaFoldDB" id="A0AAW7ZX42"/>
<reference evidence="1" key="1">
    <citation type="submission" date="2023-07" db="EMBL/GenBank/DDBJ databases">
        <title>Isolates cultured from stool samples of acute diarrhea patients.</title>
        <authorList>
            <person name="Jiang S."/>
        </authorList>
    </citation>
    <scope>NUCLEOTIDE SEQUENCE</scope>
    <source>
        <strain evidence="1">L4424</strain>
    </source>
</reference>
<evidence type="ECO:0000313" key="2">
    <source>
        <dbReference type="Proteomes" id="UP001176432"/>
    </source>
</evidence>
<dbReference type="EMBL" id="JAUPXB010000001">
    <property type="protein sequence ID" value="MDO7924214.1"/>
    <property type="molecule type" value="Genomic_DNA"/>
</dbReference>
<sequence>MNEFVLDAKNTLEKISSFKCASFKKLSDGSLIFQLDFEGDQFFGMFKHFLDEYLLINITNPITYIDDEEAIVNFEIANDFNKKAIGVKGVIADLEKKQVMFSREEIVRIKDRFNKDLIDERIKFSISVMTPTY</sequence>
<evidence type="ECO:0000313" key="1">
    <source>
        <dbReference type="EMBL" id="MDO7924214.1"/>
    </source>
</evidence>
<proteinExistence type="predicted"/>
<accession>A0AAW7ZX42</accession>
<gene>
    <name evidence="1" type="ORF">Q5934_22500</name>
</gene>